<feature type="domain" description="DUF1410" evidence="2">
    <location>
        <begin position="76"/>
        <end position="133"/>
    </location>
</feature>
<protein>
    <submittedName>
        <fullName evidence="3">DUF1410 domain</fullName>
    </submittedName>
</protein>
<dbReference type="Pfam" id="PF07198">
    <property type="entry name" value="DUF1410"/>
    <property type="match status" value="14"/>
</dbReference>
<evidence type="ECO:0000313" key="3">
    <source>
        <dbReference type="EMBL" id="VEU68589.1"/>
    </source>
</evidence>
<reference evidence="3 4" key="1">
    <citation type="submission" date="2019-01" db="EMBL/GenBank/DDBJ databases">
        <authorList>
            <consortium name="Pathogen Informatics"/>
        </authorList>
    </citation>
    <scope>NUCLEOTIDE SEQUENCE [LARGE SCALE GENOMIC DNA]</scope>
    <source>
        <strain evidence="3 4">NCTC10146</strain>
    </source>
</reference>
<feature type="domain" description="DUF1410" evidence="2">
    <location>
        <begin position="175"/>
        <end position="231"/>
    </location>
</feature>
<accession>A0A449APW9</accession>
<proteinExistence type="predicted"/>
<feature type="domain" description="DUF1410" evidence="2">
    <location>
        <begin position="972"/>
        <end position="1025"/>
    </location>
</feature>
<sequence>MSNPNNEDKKKKRRKKALILLVPLLLSGAAAGGIAAALLYRNLNKDNYNPYLNYYGYNDKGDIKLEFVLPQEKVEQYKNREVSSVFVDENGKEYIVSATVDANGKVSFDTSSLPKPGNYNLSKVVDKNTNEQILSKEELPAELKTSIKKPSVDGSFSTNPDTNSKVLNLNVNEGLANRELELTFTNEKGEIFTQKVKVDKNGQISFDSKDLPSGSKWTLTKAVDADSKNQNPVINVNDIPEELKTIDKQDYSSSFSNTKNGNIELSSKVDTSNAGKQVVGVFTDKDGKENKVEGTVQPDGTVKFDTSSLPKPGEYNLNRIVEKDNENNVIKSNDQLSDVEKSSIKRPEVSISKENKDITGSTINISLHPSKSNKDVILTFTDANGETYKVPAKVGVDGKLVFDSSEFLDEGNKYTLQSITDNEGNKVADLSELSPEDLIIDKINYAEVISNNSKGDKNINLDLGQANANKEAVAIFTDKDGNEVEVPAQVDANGKLVIDTSKLPNHNEYKLKEVRDNNENVILSNSELPEGAKSTIKKPEVTVNVIEDEKGSKDLSLNLPQDQVGKEVEATFTNSKGEEIKVKATVDANGNLVLDTSNNNLFPEGEKYTLNSIKDANGNKVVNLDNVDTIVVNKVGENSTLNNKNNYLDDYSYNKDGQLELNVALPKDKAAEYANKPVTAVFVDENGKKHEIQATVDAEGNVKFNTNDLPKPGQYTLDQVVDSATNPATTLLSKDQLSDEQKTPIKRPAVSGTVTTTENGNDKVLNLELNPALANRELELEFTDENGNKIKKNVKVTPEGKLVFDSSSLPEGQKWTLSSVKDADNLEGGQVLDTNDLPEELKVIDKVDYSKVLTPNDKGSVDLNVKLPKDQAGKEVTGVFKDKDGNFIQVQGTVQPNGTVKFDTSSLPEPGEYSLDRVLDPNNENAVLKSADDLSEAEKTTIKKPEATISKSGTNQADAKISIDLHPSRSGEQVTATFVDKNGNKVEVPATIGPEGKLEIDASKLPDGKTYTLESVKDNKNQPVVDLSKANKEDLVIDKANYNDGSVSRDENGNAKVNAQLPEGNANKEVKAVFTNEHGETFEVPATTDANGKVSFDTSSLPTPGNFSLDRVVDKESGEAILSNNQLSDSQKVNIKKPEVTAKVIEDAKGSRDLELSLPQDQVGKEVEATFTNSKGEEIKVKATVDANGNLVLDTSNNILFPEGEKYTLKSLTDSQGNKVVDVAKLPEPITVAKTGNKLNGEVSTKPDGSKQLEFNVPEGANTNGAVARLTDANGNVVEVPTRVDENGKLVVDTSSLDPKKVYTLDQIVNPTTSPETTLVSGDDLTEDVKRINDTKEEARKVTFTRWSISDLATTKASIEVSYEDINNLIDPNANYVLTLSKKDDANSKVSAKAKVNKERNRFFFDFVSLDKDTFYVFDSIKPEFTNDSITFLNNLDKQEFKTPKFEVAVWASTTVSNETTNSVSINFGIDVSNSVQLDDAAEIKVHYVKLEKTGNESEEQTFTITKANPSHSLSGLTGNTIYVIKQLSIQKDGQKVNLFKNETTKFTQEFKTKATPITLTFDSSNEIDNIINFEQARLTFVYNDADGRLEEGNPVELTFKKLGSEEMLKASGRVANNNKILITTNNDLESNTEYVLVSLTTSAKNTNSAYNYTFAAFSQETKFRTRETVYDVANVVFAEEYASNKLDSRQVRVTLDKQGRAADNKTAKIVFRSESDGSEIISDAQTILESTQELTFTINNLISNRNYIFDRLVYGEGDQLTKRFINKNNVNFAFITEPGRTEISNWTFEDFTLNSNDLKVTFNNPDQSLSKDSILELTITKTNDETFVQKFDSTLVTAKDSNFEALFDNIPMDLNQEYKVVSIKVKSPVTKSYRGVNGTSENIIFQTSEGNEQKFVNKFKVLSVTNSELSEKQTTVTVTFDETNNLLQGKSFRLKYVGNGNDEKLSSVATSVTDKTATFTLSDIDSNRQYTFVGVYYDESNKNDSSFVISEDKKIVADNSVSNVITVAPQETKVLSHEITEKSMEANTLRFAINNPDNVFENGQVFVLEYFKTEDANTTLTKEGSLSIDQNNVYVTFANIGMDVNKEYKVKRVLVKSKPSKAHVDVNNNNIIYDKDSTNATEYVLQNRFNITSVNSVVAQNNDNVTVTIVVDSNNNLLENKKYKARFVDHNGVNPIFTEVATVAGNTLSLSIPSIARNREYTFDKLYFEEGTVDGSRINSNSKFVPNTSNIENKFEVTPGETTIQGTPSVETKAIDSNTIKFIVNNPDKSFNVGNLIVVEYYKVKLEESEAEDVVVVDNLALASDSNGNFSFTLNLPMDINREYKIKSIKVKEKSSVLFKNVNNDADNAIYKEGNVNGVEYRYKNTFNLDSISSTIQSNTTSASISTTFSIDDAYKAGKKFVLKYVDNAGNVKWSNLVSDITNPGFTLSNLNSNRQYTFEAAYFVASTVEESGLETADKTIIAKSNTVSDTISIEPATTNVSEFTKLEKSLSGMSIQFEINNPDKLFDEHTEVTLEYNKVSAQESEANLTATANLTPVASDTNKFTVKFSNLTLNLNEEYAVKKIRLSAKPSAAWKNINDKLDNVIYNSAENSERYEFENKFIVTSIADSSSSATDGNKNITVTFEGDQELTSNKSFRLKYKDQNDVVYWTSISAMPTTGTTTADVQLTNLNKNRQYTFDSIYYDATGTNDDSFSQDSSTNSIPLKSTVLHTFEVEKGATALQSFTTSNQTLTSTDIKVVVNNPDNALSTADTLNIQYVKVSDSSQSYSLSANLVAEGDNFKVEFTNVTIDLNEEYILDRVWLNAKPGLALKNISENNVIYQKTDNNNHKFMNKFKLDSLEIPSNESNRNVATVNATLDFNNNLQTNKKYRAKFIVNEDPNRIVWSNIVDATSLNDNSKNLALSLSGLELNRSYKFVGLYWGEASSTEDNFPNTNDHLLKQTFSDDKKFENPHGDTKASELTVSDHKLNSVDLKFKLTNPDNGFTAGTTVVMEYVKNSDQNNTLTSQPVALTLEGDAYYATFDDFAIDLNTEYTIKKLKVTAKPNVLLHNVNNNANNEINVTELQNLGIVNKLKLASINNSNQQDTSTISVKLDQNNGLLNNKYFAAKYTLSSGEVVWTNVQAAVESSSETDKADLTLTLSDLISNRTYTFVDLYWTDNQNATASDLTNLTDANKVVKENSISNSFTIALGTTRILSKSLTDSTINSGNWEFTVNDPDKLMSVGSTIVVGYIKESDPEGTTLTEKEAALVQDGANYKVTFENVPMDVNTKYLVKELRLKTKTKAENPNINGRDNNAIYNSVLDTEEQSFINEFKLTSVSNNMSSGAAGVSEATITANFKATSNSIGADYKFAVKYVSADDANEVLISNSVSSNSTSSLNFTLSNLNKNRNYRFVELLYTKDNTDISSSNGAAFPIEGTVNDSFIIAHGSTTSSTVTNTVTATSQNITSVELEIMSEDNVLEAGQQLTLTVGQKDNRSDQTDKTTVGTIVVRENKFYAIFNIEGLAANMDYKVYELKFNDKPRKAHSDVYSTDSNVVAIPNEEITFKTSLEPVAETGSQITLVESQEKDANLRGKDILEASYEVSGTITNISIPLDLYDSSQSNNGFVITYNGTASLKDRTTGTHSVVAHDVSYDTSNKTISFKLKGMKAGYTYNIDSLIFKQNSHTSTTDKTDKTINLDNVTKSSHTAKGYGWEYLEFKSDYSYWPSANDGNSLVAMLGFHKGFEANDFTRLFNYIKFKAPTGEKDYAIGQSGSAVSLDVIWLEKLKSELREAVQSAQALGNKKPHFGNNNLFGIQLGRKWEDNATKFIRLMNAHARPESDFYKPQLGVTGPNSVLGRGIMNDTWKFANNDSYLNSLDRILNVVNTFNVVPEDKINDSSDYHSGGRSYNEREAGSNGWYLMTDSENSNWN</sequence>
<feature type="domain" description="DUF1410" evidence="2">
    <location>
        <begin position="564"/>
        <end position="623"/>
    </location>
</feature>
<feature type="domain" description="DUF1410" evidence="2">
    <location>
        <begin position="1066"/>
        <end position="1116"/>
    </location>
</feature>
<dbReference type="InterPro" id="IPR009849">
    <property type="entry name" value="DUF1410"/>
</dbReference>
<feature type="domain" description="DUF1410" evidence="2">
    <location>
        <begin position="871"/>
        <end position="927"/>
    </location>
</feature>
<evidence type="ECO:0000313" key="4">
    <source>
        <dbReference type="Proteomes" id="UP000290495"/>
    </source>
</evidence>
<dbReference type="Proteomes" id="UP000290495">
    <property type="component" value="Chromosome"/>
</dbReference>
<feature type="region of interest" description="Disordered" evidence="1">
    <location>
        <begin position="289"/>
        <end position="309"/>
    </location>
</feature>
<evidence type="ECO:0000256" key="1">
    <source>
        <dbReference type="SAM" id="MobiDB-lite"/>
    </source>
</evidence>
<feature type="domain" description="DUF1410" evidence="2">
    <location>
        <begin position="372"/>
        <end position="426"/>
    </location>
</feature>
<feature type="domain" description="DUF1410" evidence="2">
    <location>
        <begin position="274"/>
        <end position="329"/>
    </location>
</feature>
<organism evidence="3 4">
    <name type="scientific">Mycoplasmopsis canis</name>
    <dbReference type="NCBI Taxonomy" id="29555"/>
    <lineage>
        <taxon>Bacteria</taxon>
        <taxon>Bacillati</taxon>
        <taxon>Mycoplasmatota</taxon>
        <taxon>Mycoplasmoidales</taxon>
        <taxon>Metamycoplasmataceae</taxon>
        <taxon>Mycoplasmopsis</taxon>
    </lineage>
</organism>
<feature type="compositionally biased region" description="Basic and acidic residues" evidence="1">
    <location>
        <begin position="937"/>
        <end position="946"/>
    </location>
</feature>
<dbReference type="RefSeq" id="WP_223212159.1">
    <property type="nucleotide sequence ID" value="NZ_LR215010.1"/>
</dbReference>
<gene>
    <name evidence="3" type="ORF">NCTC10146_00033</name>
</gene>
<feature type="domain" description="DUF1410" evidence="2">
    <location>
        <begin position="1374"/>
        <end position="1422"/>
    </location>
</feature>
<feature type="domain" description="DUF1410" evidence="2">
    <location>
        <begin position="1163"/>
        <end position="1221"/>
    </location>
</feature>
<feature type="domain" description="DUF1410" evidence="2">
    <location>
        <begin position="1270"/>
        <end position="1310"/>
    </location>
</feature>
<feature type="domain" description="DUF1410" evidence="2">
    <location>
        <begin position="770"/>
        <end position="825"/>
    </location>
</feature>
<feature type="region of interest" description="Disordered" evidence="1">
    <location>
        <begin position="937"/>
        <end position="956"/>
    </location>
</feature>
<evidence type="ECO:0000259" key="2">
    <source>
        <dbReference type="Pfam" id="PF07198"/>
    </source>
</evidence>
<dbReference type="EMBL" id="LR215010">
    <property type="protein sequence ID" value="VEU68589.1"/>
    <property type="molecule type" value="Genomic_DNA"/>
</dbReference>
<name>A0A449APW9_9BACT</name>
<feature type="domain" description="DUF1410" evidence="2">
    <location>
        <begin position="672"/>
        <end position="728"/>
    </location>
</feature>
<feature type="domain" description="DUF1410" evidence="2">
    <location>
        <begin position="467"/>
        <end position="523"/>
    </location>
</feature>